<dbReference type="InterPro" id="IPR036259">
    <property type="entry name" value="MFS_trans_sf"/>
</dbReference>
<keyword evidence="6 7" id="KW-0472">Membrane</keyword>
<sequence>MTVVQRWTLAVVCTATAILMLDIAVVNTALPSIGEDLDTGIGGLQWVVDTYTLALAAVVLTAGSLADRFGRRRVFASGLVVFTVASGACAAADSIELLHAARAVQGLGAALLFATSLALLADAFPDERQRTAALAAYGATIGASFAIGPAVGGVLTTALGWRWVFLVNIPIGVAALAVTLRQVRESRDPRAPRVDVPGLLSLTSGLFLLVFGLLRGNEDGWGSGVIVAALAGAAALLVAFVVIEARSTHPMLPLALLRSRAFTGAQLTAFAISGSFFAIYLYCSIYLQNVLGLSAIEAGLVFVPSTLVMVVVSGATAQLSQRVHPGVLVSGGLLLVAAGMAMLTVAQVDSSWVVLLPGITVALIGTGLFNPSVSAVALNSVPAEQSGLAAGINDTFRQAGIAIGVAGLGALIPTGDLLRGGSAGDYVNGMHTALLAGAVLAASGAIAGALLIRRRDAEELSTPANVAFDAD</sequence>
<feature type="transmembrane region" description="Helical" evidence="7">
    <location>
        <begin position="430"/>
        <end position="452"/>
    </location>
</feature>
<feature type="transmembrane region" description="Helical" evidence="7">
    <location>
        <begin position="352"/>
        <end position="378"/>
    </location>
</feature>
<dbReference type="EMBL" id="JAPDOD010000068">
    <property type="protein sequence ID" value="MDA0166521.1"/>
    <property type="molecule type" value="Genomic_DNA"/>
</dbReference>
<organism evidence="9 10">
    <name type="scientific">Solirubrobacter ginsenosidimutans</name>
    <dbReference type="NCBI Taxonomy" id="490573"/>
    <lineage>
        <taxon>Bacteria</taxon>
        <taxon>Bacillati</taxon>
        <taxon>Actinomycetota</taxon>
        <taxon>Thermoleophilia</taxon>
        <taxon>Solirubrobacterales</taxon>
        <taxon>Solirubrobacteraceae</taxon>
        <taxon>Solirubrobacter</taxon>
    </lineage>
</organism>
<feature type="transmembrane region" description="Helical" evidence="7">
    <location>
        <begin position="293"/>
        <end position="315"/>
    </location>
</feature>
<evidence type="ECO:0000313" key="10">
    <source>
        <dbReference type="Proteomes" id="UP001149140"/>
    </source>
</evidence>
<evidence type="ECO:0000259" key="8">
    <source>
        <dbReference type="PROSITE" id="PS50850"/>
    </source>
</evidence>
<feature type="transmembrane region" description="Helical" evidence="7">
    <location>
        <begin position="101"/>
        <end position="121"/>
    </location>
</feature>
<feature type="transmembrane region" description="Helical" evidence="7">
    <location>
        <begin position="264"/>
        <end position="287"/>
    </location>
</feature>
<comment type="subcellular location">
    <subcellularLocation>
        <location evidence="1">Cell membrane</location>
        <topology evidence="1">Multi-pass membrane protein</topology>
    </subcellularLocation>
</comment>
<reference evidence="9" key="1">
    <citation type="submission" date="2022-10" db="EMBL/GenBank/DDBJ databases">
        <title>The WGS of Solirubrobacter ginsenosidimutans DSM 21036.</title>
        <authorList>
            <person name="Jiang Z."/>
        </authorList>
    </citation>
    <scope>NUCLEOTIDE SEQUENCE</scope>
    <source>
        <strain evidence="9">DSM 21036</strain>
    </source>
</reference>
<feature type="transmembrane region" description="Helical" evidence="7">
    <location>
        <begin position="327"/>
        <end position="346"/>
    </location>
</feature>
<dbReference type="PROSITE" id="PS50850">
    <property type="entry name" value="MFS"/>
    <property type="match status" value="1"/>
</dbReference>
<comment type="caution">
    <text evidence="9">The sequence shown here is derived from an EMBL/GenBank/DDBJ whole genome shotgun (WGS) entry which is preliminary data.</text>
</comment>
<dbReference type="Pfam" id="PF07690">
    <property type="entry name" value="MFS_1"/>
    <property type="match status" value="1"/>
</dbReference>
<evidence type="ECO:0000256" key="6">
    <source>
        <dbReference type="ARBA" id="ARBA00023136"/>
    </source>
</evidence>
<feature type="transmembrane region" description="Helical" evidence="7">
    <location>
        <begin position="399"/>
        <end position="418"/>
    </location>
</feature>
<feature type="transmembrane region" description="Helical" evidence="7">
    <location>
        <begin position="133"/>
        <end position="155"/>
    </location>
</feature>
<evidence type="ECO:0000256" key="2">
    <source>
        <dbReference type="ARBA" id="ARBA00022448"/>
    </source>
</evidence>
<feature type="transmembrane region" description="Helical" evidence="7">
    <location>
        <begin position="220"/>
        <end position="243"/>
    </location>
</feature>
<evidence type="ECO:0000256" key="4">
    <source>
        <dbReference type="ARBA" id="ARBA00022692"/>
    </source>
</evidence>
<dbReference type="GO" id="GO:0022857">
    <property type="term" value="F:transmembrane transporter activity"/>
    <property type="evidence" value="ECO:0007669"/>
    <property type="project" value="InterPro"/>
</dbReference>
<feature type="transmembrane region" description="Helical" evidence="7">
    <location>
        <begin position="192"/>
        <end position="214"/>
    </location>
</feature>
<name>A0A9X3N0Q2_9ACTN</name>
<evidence type="ECO:0000256" key="5">
    <source>
        <dbReference type="ARBA" id="ARBA00022989"/>
    </source>
</evidence>
<keyword evidence="2" id="KW-0813">Transport</keyword>
<evidence type="ECO:0000256" key="7">
    <source>
        <dbReference type="SAM" id="Phobius"/>
    </source>
</evidence>
<feature type="domain" description="Major facilitator superfamily (MFS) profile" evidence="8">
    <location>
        <begin position="8"/>
        <end position="456"/>
    </location>
</feature>
<proteinExistence type="predicted"/>
<keyword evidence="3" id="KW-1003">Cell membrane</keyword>
<dbReference type="InterPro" id="IPR004638">
    <property type="entry name" value="EmrB-like"/>
</dbReference>
<dbReference type="PANTHER" id="PTHR42718">
    <property type="entry name" value="MAJOR FACILITATOR SUPERFAMILY MULTIDRUG TRANSPORTER MFSC"/>
    <property type="match status" value="1"/>
</dbReference>
<dbReference type="InterPro" id="IPR011701">
    <property type="entry name" value="MFS"/>
</dbReference>
<keyword evidence="5 7" id="KW-1133">Transmembrane helix</keyword>
<dbReference type="GO" id="GO:0005886">
    <property type="term" value="C:plasma membrane"/>
    <property type="evidence" value="ECO:0007669"/>
    <property type="project" value="UniProtKB-SubCell"/>
</dbReference>
<keyword evidence="10" id="KW-1185">Reference proteome</keyword>
<dbReference type="Proteomes" id="UP001149140">
    <property type="component" value="Unassembled WGS sequence"/>
</dbReference>
<dbReference type="PANTHER" id="PTHR42718:SF49">
    <property type="entry name" value="EXPORT PROTEIN"/>
    <property type="match status" value="1"/>
</dbReference>
<feature type="transmembrane region" description="Helical" evidence="7">
    <location>
        <begin position="161"/>
        <end position="180"/>
    </location>
</feature>
<feature type="transmembrane region" description="Helical" evidence="7">
    <location>
        <begin position="44"/>
        <end position="62"/>
    </location>
</feature>
<evidence type="ECO:0000256" key="3">
    <source>
        <dbReference type="ARBA" id="ARBA00022475"/>
    </source>
</evidence>
<protein>
    <submittedName>
        <fullName evidence="9">MFS transporter</fullName>
    </submittedName>
</protein>
<feature type="transmembrane region" description="Helical" evidence="7">
    <location>
        <begin position="74"/>
        <end position="95"/>
    </location>
</feature>
<accession>A0A9X3N0Q2</accession>
<dbReference type="NCBIfam" id="TIGR00711">
    <property type="entry name" value="efflux_EmrB"/>
    <property type="match status" value="1"/>
</dbReference>
<dbReference type="CDD" id="cd17321">
    <property type="entry name" value="MFS_MMR_MDR_like"/>
    <property type="match status" value="1"/>
</dbReference>
<evidence type="ECO:0000256" key="1">
    <source>
        <dbReference type="ARBA" id="ARBA00004651"/>
    </source>
</evidence>
<gene>
    <name evidence="9" type="ORF">OM076_40030</name>
</gene>
<dbReference type="Gene3D" id="1.20.1720.10">
    <property type="entry name" value="Multidrug resistance protein D"/>
    <property type="match status" value="1"/>
</dbReference>
<dbReference type="Gene3D" id="1.20.1250.20">
    <property type="entry name" value="MFS general substrate transporter like domains"/>
    <property type="match status" value="1"/>
</dbReference>
<evidence type="ECO:0000313" key="9">
    <source>
        <dbReference type="EMBL" id="MDA0166521.1"/>
    </source>
</evidence>
<dbReference type="AlphaFoldDB" id="A0A9X3N0Q2"/>
<dbReference type="InterPro" id="IPR020846">
    <property type="entry name" value="MFS_dom"/>
</dbReference>
<keyword evidence="4 7" id="KW-0812">Transmembrane</keyword>
<dbReference type="SUPFAM" id="SSF103473">
    <property type="entry name" value="MFS general substrate transporter"/>
    <property type="match status" value="1"/>
</dbReference>